<keyword evidence="4 7" id="KW-0998">Cell outer membrane</keyword>
<feature type="domain" description="Solute-binding protein family 3/N-terminal" evidence="8">
    <location>
        <begin position="45"/>
        <end position="268"/>
    </location>
</feature>
<comment type="function">
    <text evidence="7">Murein-degrading enzyme that degrades murein glycan strands and insoluble, high-molecular weight murein sacculi, with the concomitant formation of a 1,6-anhydromuramoyl product. Lytic transglycosylases (LTs) play an integral role in the metabolism of the peptidoglycan (PG) sacculus. Their lytic action creates space within the PG sacculus to allow for its expansion as well as for the insertion of various structures such as secretion systems and flagella.</text>
</comment>
<dbReference type="CDD" id="cd13403">
    <property type="entry name" value="MLTF-like"/>
    <property type="match status" value="1"/>
</dbReference>
<dbReference type="CDD" id="cd01009">
    <property type="entry name" value="PBP2_YfhD_N"/>
    <property type="match status" value="1"/>
</dbReference>
<dbReference type="AlphaFoldDB" id="A0A1G9U1J5"/>
<feature type="region of interest" description="LT domain" evidence="7">
    <location>
        <begin position="269"/>
        <end position="457"/>
    </location>
</feature>
<gene>
    <name evidence="7" type="primary">mltF</name>
    <name evidence="9" type="ORF">SAMN04488568_11386</name>
</gene>
<protein>
    <recommendedName>
        <fullName evidence="7">Membrane-bound lytic murein transglycosylase F</fullName>
        <ecNumber evidence="7">4.2.2.n1</ecNumber>
    </recommendedName>
    <alternativeName>
        <fullName evidence="7">Murein lyase F</fullName>
    </alternativeName>
</protein>
<keyword evidence="6 7" id="KW-0961">Cell wall biogenesis/degradation</keyword>
<organism evidence="9 10">
    <name type="scientific">Maricaulis salignorans</name>
    <dbReference type="NCBI Taxonomy" id="144026"/>
    <lineage>
        <taxon>Bacteria</taxon>
        <taxon>Pseudomonadati</taxon>
        <taxon>Pseudomonadota</taxon>
        <taxon>Alphaproteobacteria</taxon>
        <taxon>Maricaulales</taxon>
        <taxon>Maricaulaceae</taxon>
        <taxon>Maricaulis</taxon>
    </lineage>
</organism>
<dbReference type="Pfam" id="PF00497">
    <property type="entry name" value="SBP_bac_3"/>
    <property type="match status" value="1"/>
</dbReference>
<comment type="caution">
    <text evidence="7">Lacks conserved residue(s) required for the propagation of feature annotation.</text>
</comment>
<evidence type="ECO:0000256" key="1">
    <source>
        <dbReference type="ARBA" id="ARBA00009387"/>
    </source>
</evidence>
<dbReference type="SUPFAM" id="SSF53955">
    <property type="entry name" value="Lysozyme-like"/>
    <property type="match status" value="1"/>
</dbReference>
<dbReference type="Pfam" id="PF01464">
    <property type="entry name" value="SLT"/>
    <property type="match status" value="1"/>
</dbReference>
<evidence type="ECO:0000256" key="5">
    <source>
        <dbReference type="ARBA" id="ARBA00023239"/>
    </source>
</evidence>
<comment type="subcellular location">
    <subcellularLocation>
        <location evidence="7">Cell outer membrane</location>
        <topology evidence="7">Peripheral membrane protein</topology>
    </subcellularLocation>
    <text evidence="7">Attached to the inner leaflet of the outer membrane.</text>
</comment>
<dbReference type="EMBL" id="FNHG01000013">
    <property type="protein sequence ID" value="SDM53920.1"/>
    <property type="molecule type" value="Genomic_DNA"/>
</dbReference>
<keyword evidence="10" id="KW-1185">Reference proteome</keyword>
<dbReference type="GO" id="GO:0008933">
    <property type="term" value="F:peptidoglycan lytic transglycosylase activity"/>
    <property type="evidence" value="ECO:0007669"/>
    <property type="project" value="UniProtKB-UniRule"/>
</dbReference>
<comment type="similarity">
    <text evidence="7">In the C-terminal section; belongs to the transglycosylase Slt family.</text>
</comment>
<dbReference type="Gene3D" id="1.10.530.10">
    <property type="match status" value="1"/>
</dbReference>
<evidence type="ECO:0000313" key="9">
    <source>
        <dbReference type="EMBL" id="SDM53920.1"/>
    </source>
</evidence>
<evidence type="ECO:0000256" key="2">
    <source>
        <dbReference type="ARBA" id="ARBA00022729"/>
    </source>
</evidence>
<comment type="catalytic activity">
    <reaction evidence="7">
        <text>Exolytic cleavage of the (1-&gt;4)-beta-glycosidic linkage between N-acetylmuramic acid (MurNAc) and N-acetylglucosamine (GlcNAc) residues in peptidoglycan, from either the reducing or the non-reducing ends of the peptidoglycan chains, with concomitant formation of a 1,6-anhydrobond in the MurNAc residue.</text>
        <dbReference type="EC" id="4.2.2.n1"/>
    </reaction>
</comment>
<evidence type="ECO:0000259" key="8">
    <source>
        <dbReference type="SMART" id="SM00062"/>
    </source>
</evidence>
<dbReference type="InterPro" id="IPR001638">
    <property type="entry name" value="Solute-binding_3/MltF_N"/>
</dbReference>
<reference evidence="9 10" key="1">
    <citation type="submission" date="2016-10" db="EMBL/GenBank/DDBJ databases">
        <authorList>
            <person name="de Groot N.N."/>
        </authorList>
    </citation>
    <scope>NUCLEOTIDE SEQUENCE [LARGE SCALE GENOMIC DNA]</scope>
    <source>
        <strain evidence="9 10">DSM 16077</strain>
    </source>
</reference>
<evidence type="ECO:0000313" key="10">
    <source>
        <dbReference type="Proteomes" id="UP000199759"/>
    </source>
</evidence>
<accession>A0A1G9U1J5</accession>
<evidence type="ECO:0000256" key="7">
    <source>
        <dbReference type="HAMAP-Rule" id="MF_02016"/>
    </source>
</evidence>
<evidence type="ECO:0000256" key="4">
    <source>
        <dbReference type="ARBA" id="ARBA00023237"/>
    </source>
</evidence>
<evidence type="ECO:0000256" key="6">
    <source>
        <dbReference type="ARBA" id="ARBA00023316"/>
    </source>
</evidence>
<sequence>MPIFAEMTLRHSLRLIAITLALAGCSEATRPDAIESVEALQARGSLVVLTLEGPTSYLAGDDGPGGYEVDLVRAFAAHLGVEAEFRTRPSITALTAALANGEGDIAAAGLTVTAGREARMQFGPAYKTVTEQLVCHNGGPAPTSLDDLGRARIVVLAGSSYLETLQALPVRSDAAGWTERDGGSAMPLLEAVDAGEFDCTIADSHLADFARRRHPDLIVAMDLSEEESLAWAYSGQVAGLGDVLTAWFSQIHEGDLLERLDEVWFGQFADFNYVDVSSFVDRVETRLPRYERWFELAAERTTFDWDLLAAQAYQESHWDPDAISDTGVRGLMMLTLSTAERVGVEDRTDPRQSIAGGAAYLEDLYQRVPSGVTGEDRIWFALAAYNVGMGHMYDARALAERQGLDKNSWDDLATVLPLLSDPAYYRDLRYGYARGQEPVRYVRKVREYRALLNAQGI</sequence>
<dbReference type="Gene3D" id="3.40.190.10">
    <property type="entry name" value="Periplasmic binding protein-like II"/>
    <property type="match status" value="2"/>
</dbReference>
<evidence type="ECO:0000256" key="3">
    <source>
        <dbReference type="ARBA" id="ARBA00023136"/>
    </source>
</evidence>
<dbReference type="InterPro" id="IPR008258">
    <property type="entry name" value="Transglycosylase_SLT_dom_1"/>
</dbReference>
<keyword evidence="2 7" id="KW-0732">Signal</keyword>
<comment type="similarity">
    <text evidence="1">Belongs to the virb1 family.</text>
</comment>
<dbReference type="SUPFAM" id="SSF53850">
    <property type="entry name" value="Periplasmic binding protein-like II"/>
    <property type="match status" value="1"/>
</dbReference>
<proteinExistence type="inferred from homology"/>
<dbReference type="InterPro" id="IPR023703">
    <property type="entry name" value="MltF"/>
</dbReference>
<dbReference type="STRING" id="144026.SAMN04488568_11386"/>
<name>A0A1G9U1J5_9PROT</name>
<dbReference type="GO" id="GO:0071555">
    <property type="term" value="P:cell wall organization"/>
    <property type="evidence" value="ECO:0007669"/>
    <property type="project" value="UniProtKB-KW"/>
</dbReference>
<comment type="similarity">
    <text evidence="7">In the N-terminal section; belongs to the bacterial solute-binding protein 3 family.</text>
</comment>
<feature type="active site" evidence="7">
    <location>
        <position position="315"/>
    </location>
</feature>
<dbReference type="PANTHER" id="PTHR35936">
    <property type="entry name" value="MEMBRANE-BOUND LYTIC MUREIN TRANSGLYCOSYLASE F"/>
    <property type="match status" value="1"/>
</dbReference>
<dbReference type="GO" id="GO:0009253">
    <property type="term" value="P:peptidoglycan catabolic process"/>
    <property type="evidence" value="ECO:0007669"/>
    <property type="project" value="TreeGrafter"/>
</dbReference>
<dbReference type="PANTHER" id="PTHR35936:SF32">
    <property type="entry name" value="MEMBRANE-BOUND LYTIC MUREIN TRANSGLYCOSYLASE F"/>
    <property type="match status" value="1"/>
</dbReference>
<keyword evidence="3 7" id="KW-0472">Membrane</keyword>
<dbReference type="GO" id="GO:0009279">
    <property type="term" value="C:cell outer membrane"/>
    <property type="evidence" value="ECO:0007669"/>
    <property type="project" value="UniProtKB-SubCell"/>
</dbReference>
<dbReference type="Proteomes" id="UP000199759">
    <property type="component" value="Unassembled WGS sequence"/>
</dbReference>
<keyword evidence="5 7" id="KW-0456">Lyase</keyword>
<dbReference type="NCBIfam" id="NF008112">
    <property type="entry name" value="PRK10859.1"/>
    <property type="match status" value="1"/>
</dbReference>
<dbReference type="GO" id="GO:0016998">
    <property type="term" value="P:cell wall macromolecule catabolic process"/>
    <property type="evidence" value="ECO:0007669"/>
    <property type="project" value="UniProtKB-UniRule"/>
</dbReference>
<dbReference type="InterPro" id="IPR023346">
    <property type="entry name" value="Lysozyme-like_dom_sf"/>
</dbReference>
<comment type="domain">
    <text evidence="7">The N-terminal domain does not have lytic activity and probably modulates enzymatic activity. The C-terminal domain is the catalytic active domain.</text>
</comment>
<dbReference type="HAMAP" id="MF_02016">
    <property type="entry name" value="MltF"/>
    <property type="match status" value="1"/>
</dbReference>
<dbReference type="EC" id="4.2.2.n1" evidence="7"/>
<dbReference type="SMART" id="SM00062">
    <property type="entry name" value="PBPb"/>
    <property type="match status" value="1"/>
</dbReference>